<feature type="coiled-coil region" evidence="1">
    <location>
        <begin position="58"/>
        <end position="85"/>
    </location>
</feature>
<dbReference type="EMBL" id="JACORT010000001">
    <property type="protein sequence ID" value="MBC5782374.1"/>
    <property type="molecule type" value="Genomic_DNA"/>
</dbReference>
<evidence type="ECO:0000256" key="2">
    <source>
        <dbReference type="SAM" id="MobiDB-lite"/>
    </source>
</evidence>
<evidence type="ECO:0000256" key="1">
    <source>
        <dbReference type="SAM" id="Coils"/>
    </source>
</evidence>
<sequence>MSQVPSHPAIEQARSKTDQVQRDLEVASAELGLTHGALERELPPDVKQGDVAWALHQNKVLERKVQQAAEELEEVTELLEQVKGDGA</sequence>
<feature type="region of interest" description="Disordered" evidence="2">
    <location>
        <begin position="1"/>
        <end position="20"/>
    </location>
</feature>
<dbReference type="Proteomes" id="UP000608513">
    <property type="component" value="Unassembled WGS sequence"/>
</dbReference>
<accession>A0A923MQK3</accession>
<keyword evidence="1" id="KW-0175">Coiled coil</keyword>
<gene>
    <name evidence="3" type="ORF">H8N03_05430</name>
</gene>
<reference evidence="3" key="1">
    <citation type="submission" date="2020-08" db="EMBL/GenBank/DDBJ databases">
        <title>Ramlibacter sp. USB13 16S ribosomal RNA gene genome sequencing and assembly.</title>
        <authorList>
            <person name="Kang M."/>
        </authorList>
    </citation>
    <scope>NUCLEOTIDE SEQUENCE</scope>
    <source>
        <strain evidence="3">USB13</strain>
    </source>
</reference>
<proteinExistence type="predicted"/>
<evidence type="ECO:0000313" key="3">
    <source>
        <dbReference type="EMBL" id="MBC5782374.1"/>
    </source>
</evidence>
<comment type="caution">
    <text evidence="3">The sequence shown here is derived from an EMBL/GenBank/DDBJ whole genome shotgun (WGS) entry which is preliminary data.</text>
</comment>
<dbReference type="AlphaFoldDB" id="A0A923MQK3"/>
<organism evidence="3 4">
    <name type="scientific">Ramlibacter cellulosilyticus</name>
    <dbReference type="NCBI Taxonomy" id="2764187"/>
    <lineage>
        <taxon>Bacteria</taxon>
        <taxon>Pseudomonadati</taxon>
        <taxon>Pseudomonadota</taxon>
        <taxon>Betaproteobacteria</taxon>
        <taxon>Burkholderiales</taxon>
        <taxon>Comamonadaceae</taxon>
        <taxon>Ramlibacter</taxon>
    </lineage>
</organism>
<keyword evidence="4" id="KW-1185">Reference proteome</keyword>
<name>A0A923MQK3_9BURK</name>
<dbReference type="RefSeq" id="WP_187075074.1">
    <property type="nucleotide sequence ID" value="NZ_JACORT010000001.1"/>
</dbReference>
<protein>
    <submittedName>
        <fullName evidence="3">Uncharacterized protein</fullName>
    </submittedName>
</protein>
<evidence type="ECO:0000313" key="4">
    <source>
        <dbReference type="Proteomes" id="UP000608513"/>
    </source>
</evidence>